<dbReference type="GO" id="GO:0012505">
    <property type="term" value="C:endomembrane system"/>
    <property type="evidence" value="ECO:0007669"/>
    <property type="project" value="UniProtKB-SubCell"/>
</dbReference>
<evidence type="ECO:0000256" key="4">
    <source>
        <dbReference type="ARBA" id="ARBA00022475"/>
    </source>
</evidence>
<evidence type="ECO:0000256" key="3">
    <source>
        <dbReference type="ARBA" id="ARBA00009592"/>
    </source>
</evidence>
<dbReference type="InterPro" id="IPR001611">
    <property type="entry name" value="Leu-rich_rpt"/>
</dbReference>
<evidence type="ECO:0000259" key="15">
    <source>
        <dbReference type="Pfam" id="PF23598"/>
    </source>
</evidence>
<reference evidence="16" key="1">
    <citation type="submission" date="2015-10" db="EMBL/GenBank/DDBJ databases">
        <authorList>
            <person name="Martinez-Garcia P.J."/>
            <person name="Crepeau M.W."/>
            <person name="Puiu D."/>
            <person name="Gonzalez-Ibeas D."/>
            <person name="Whalen J."/>
            <person name="Stevens K."/>
            <person name="Paul R."/>
            <person name="Butterfield T."/>
            <person name="Britton M."/>
            <person name="Reagan R."/>
            <person name="Chakraborty S."/>
            <person name="Walawage S.L."/>
            <person name="Vasquez-Gross H.A."/>
            <person name="Cardeno C."/>
            <person name="Famula R."/>
            <person name="Pratt K."/>
            <person name="Kuruganti S."/>
            <person name="Aradhya M.K."/>
            <person name="Leslie C.A."/>
            <person name="Dandekar A.M."/>
            <person name="Salzberg S.L."/>
            <person name="Wegrzyn J.L."/>
            <person name="Langley C.H."/>
            <person name="Neale D.B."/>
        </authorList>
    </citation>
    <scope>NUCLEOTIDE SEQUENCE</scope>
    <source>
        <tissue evidence="16">Leaves</tissue>
    </source>
</reference>
<comment type="caution">
    <text evidence="16">The sequence shown here is derived from an EMBL/GenBank/DDBJ whole genome shotgun (WGS) entry which is preliminary data.</text>
</comment>
<organism evidence="16 17">
    <name type="scientific">Juglans regia</name>
    <name type="common">English walnut</name>
    <dbReference type="NCBI Taxonomy" id="51240"/>
    <lineage>
        <taxon>Eukaryota</taxon>
        <taxon>Viridiplantae</taxon>
        <taxon>Streptophyta</taxon>
        <taxon>Embryophyta</taxon>
        <taxon>Tracheophyta</taxon>
        <taxon>Spermatophyta</taxon>
        <taxon>Magnoliopsida</taxon>
        <taxon>eudicotyledons</taxon>
        <taxon>Gunneridae</taxon>
        <taxon>Pentapetalae</taxon>
        <taxon>rosids</taxon>
        <taxon>fabids</taxon>
        <taxon>Fagales</taxon>
        <taxon>Juglandaceae</taxon>
        <taxon>Juglans</taxon>
    </lineage>
</organism>
<name>A0A833X402_JUGRE</name>
<reference evidence="16" key="2">
    <citation type="submission" date="2020-03" db="EMBL/GenBank/DDBJ databases">
        <title>Walnut 2.0.</title>
        <authorList>
            <person name="Marrano A."/>
            <person name="Britton M."/>
            <person name="Zimin A.V."/>
            <person name="Zaini P.A."/>
            <person name="Workman R."/>
            <person name="Puiu D."/>
            <person name="Bianco L."/>
            <person name="Allen B.J."/>
            <person name="Troggio M."/>
            <person name="Leslie C.A."/>
            <person name="Timp W."/>
            <person name="Dendekar A."/>
            <person name="Salzberg S.L."/>
            <person name="Neale D.B."/>
        </authorList>
    </citation>
    <scope>NUCLEOTIDE SEQUENCE</scope>
    <source>
        <tissue evidence="16">Leaves</tissue>
    </source>
</reference>
<dbReference type="Pfam" id="PF23598">
    <property type="entry name" value="LRR_14"/>
    <property type="match status" value="1"/>
</dbReference>
<accession>A0A833X402</accession>
<evidence type="ECO:0000256" key="5">
    <source>
        <dbReference type="ARBA" id="ARBA00022553"/>
    </source>
</evidence>
<evidence type="ECO:0000256" key="12">
    <source>
        <dbReference type="ARBA" id="ARBA00023180"/>
    </source>
</evidence>
<dbReference type="InterPro" id="IPR032675">
    <property type="entry name" value="LRR_dom_sf"/>
</dbReference>
<dbReference type="Proteomes" id="UP000619265">
    <property type="component" value="Unassembled WGS sequence"/>
</dbReference>
<dbReference type="FunFam" id="3.80.10.10:FF:000383">
    <property type="entry name" value="Leucine-rich repeat receptor protein kinase EMS1"/>
    <property type="match status" value="1"/>
</dbReference>
<dbReference type="SUPFAM" id="SSF52047">
    <property type="entry name" value="RNI-like"/>
    <property type="match status" value="1"/>
</dbReference>
<keyword evidence="8 14" id="KW-0732">Signal</keyword>
<dbReference type="InterPro" id="IPR055414">
    <property type="entry name" value="LRR_R13L4/SHOC2-like"/>
</dbReference>
<dbReference type="Gramene" id="Jr10_22980_p1">
    <property type="protein sequence ID" value="cds.Jr10_22980_p1"/>
    <property type="gene ID" value="Jr10_22980"/>
</dbReference>
<dbReference type="Gene3D" id="3.80.10.10">
    <property type="entry name" value="Ribonuclease Inhibitor"/>
    <property type="match status" value="5"/>
</dbReference>
<dbReference type="AlphaFoldDB" id="A0A833X402"/>
<evidence type="ECO:0000256" key="13">
    <source>
        <dbReference type="SAM" id="Phobius"/>
    </source>
</evidence>
<evidence type="ECO:0000313" key="17">
    <source>
        <dbReference type="Proteomes" id="UP000619265"/>
    </source>
</evidence>
<dbReference type="PRINTS" id="PR00019">
    <property type="entry name" value="LEURICHRPT"/>
</dbReference>
<dbReference type="FunFam" id="3.80.10.10:FF:000095">
    <property type="entry name" value="LRR receptor-like serine/threonine-protein kinase GSO1"/>
    <property type="match status" value="1"/>
</dbReference>
<evidence type="ECO:0000256" key="1">
    <source>
        <dbReference type="ARBA" id="ARBA00004167"/>
    </source>
</evidence>
<dbReference type="GO" id="GO:0005886">
    <property type="term" value="C:plasma membrane"/>
    <property type="evidence" value="ECO:0007669"/>
    <property type="project" value="UniProtKB-SubCell"/>
</dbReference>
<evidence type="ECO:0000256" key="14">
    <source>
        <dbReference type="SAM" id="SignalP"/>
    </source>
</evidence>
<dbReference type="PANTHER" id="PTHR48062">
    <property type="entry name" value="RECEPTOR-LIKE PROTEIN 14"/>
    <property type="match status" value="1"/>
</dbReference>
<dbReference type="EMBL" id="LIHL02000010">
    <property type="protein sequence ID" value="KAF5459249.1"/>
    <property type="molecule type" value="Genomic_DNA"/>
</dbReference>
<keyword evidence="10 13" id="KW-1133">Transmembrane helix</keyword>
<evidence type="ECO:0000256" key="8">
    <source>
        <dbReference type="ARBA" id="ARBA00022729"/>
    </source>
</evidence>
<comment type="similarity">
    <text evidence="3">Belongs to the RLP family.</text>
</comment>
<dbReference type="SUPFAM" id="SSF52058">
    <property type="entry name" value="L domain-like"/>
    <property type="match status" value="3"/>
</dbReference>
<gene>
    <name evidence="16" type="ORF">F2P56_023217</name>
</gene>
<keyword evidence="6" id="KW-0433">Leucine-rich repeat</keyword>
<evidence type="ECO:0000256" key="6">
    <source>
        <dbReference type="ARBA" id="ARBA00022614"/>
    </source>
</evidence>
<evidence type="ECO:0000256" key="9">
    <source>
        <dbReference type="ARBA" id="ARBA00022737"/>
    </source>
</evidence>
<dbReference type="Pfam" id="PF00560">
    <property type="entry name" value="LRR_1"/>
    <property type="match status" value="9"/>
</dbReference>
<feature type="transmembrane region" description="Helical" evidence="13">
    <location>
        <begin position="1180"/>
        <end position="1197"/>
    </location>
</feature>
<evidence type="ECO:0000313" key="16">
    <source>
        <dbReference type="EMBL" id="KAF5459249.1"/>
    </source>
</evidence>
<evidence type="ECO:0000256" key="11">
    <source>
        <dbReference type="ARBA" id="ARBA00023136"/>
    </source>
</evidence>
<keyword evidence="11 13" id="KW-0472">Membrane</keyword>
<feature type="domain" description="Disease resistance R13L4/SHOC-2-like LRR" evidence="15">
    <location>
        <begin position="420"/>
        <end position="595"/>
    </location>
</feature>
<feature type="signal peptide" evidence="14">
    <location>
        <begin position="1"/>
        <end position="20"/>
    </location>
</feature>
<keyword evidence="12" id="KW-0325">Glycoprotein</keyword>
<feature type="transmembrane region" description="Helical" evidence="13">
    <location>
        <begin position="1149"/>
        <end position="1173"/>
    </location>
</feature>
<evidence type="ECO:0000256" key="2">
    <source>
        <dbReference type="ARBA" id="ARBA00004236"/>
    </source>
</evidence>
<dbReference type="SMART" id="SM00365">
    <property type="entry name" value="LRR_SD22"/>
    <property type="match status" value="6"/>
</dbReference>
<dbReference type="Pfam" id="PF13855">
    <property type="entry name" value="LRR_8"/>
    <property type="match status" value="1"/>
</dbReference>
<dbReference type="InterPro" id="IPR051502">
    <property type="entry name" value="RLP_Defense_Trigger"/>
</dbReference>
<dbReference type="InterPro" id="IPR003591">
    <property type="entry name" value="Leu-rich_rpt_typical-subtyp"/>
</dbReference>
<evidence type="ECO:0000256" key="7">
    <source>
        <dbReference type="ARBA" id="ARBA00022692"/>
    </source>
</evidence>
<feature type="chain" id="PRO_5032878434" description="Disease resistance R13L4/SHOC-2-like LRR domain-containing protein" evidence="14">
    <location>
        <begin position="21"/>
        <end position="1201"/>
    </location>
</feature>
<proteinExistence type="inferred from homology"/>
<keyword evidence="9" id="KW-0677">Repeat</keyword>
<protein>
    <recommendedName>
        <fullName evidence="15">Disease resistance R13L4/SHOC-2-like LRR domain-containing protein</fullName>
    </recommendedName>
</protein>
<dbReference type="FunFam" id="3.80.10.10:FF:000041">
    <property type="entry name" value="LRR receptor-like serine/threonine-protein kinase ERECTA"/>
    <property type="match status" value="1"/>
</dbReference>
<dbReference type="PANTHER" id="PTHR48062:SF6">
    <property type="entry name" value="LEUCINE-RICH REPEAT RECEPTOR PROTEIN KINASE MSL1-LIKE ISOFORM X1"/>
    <property type="match status" value="1"/>
</dbReference>
<keyword evidence="5" id="KW-0597">Phosphoprotein</keyword>
<keyword evidence="4" id="KW-1003">Cell membrane</keyword>
<keyword evidence="7 13" id="KW-0812">Transmembrane</keyword>
<comment type="subcellular location">
    <subcellularLocation>
        <location evidence="2">Cell membrane</location>
    </subcellularLocation>
    <subcellularLocation>
        <location evidence="1">Membrane</location>
        <topology evidence="1">Single-pass membrane protein</topology>
    </subcellularLocation>
</comment>
<dbReference type="SMART" id="SM00369">
    <property type="entry name" value="LRR_TYP"/>
    <property type="match status" value="9"/>
</dbReference>
<sequence length="1201" mass="135241">MDQMGRFCWFIFIILVCVQASIIPPCSACLEEEQNALFLLINYPKESFSPSSNLITNKEIHATDCCNWTAVECSNITGRVTLIFIDWLTYWYSWDSAWSSRGSEYWYLNTSLFLPFQELKSLYLYGYRYNFRVSKEGLERLSGLTNLEVLNLYGIPSNDSLLPSLAKIATLKKLYLSGIKEWDYEANYNNSQGFERLSGLTNLEVLSLDYFPFNDSLLPSLAKIVTLKKLYLSGIFQGWDYEAANNNNSQGFERLSGLSNLEELYLDDNDFNESILPSLGKITSLKKLSLGWNKITGRVPINKGFTMSKLEELDLEGNYNITDVRFICKIAISLKKLYLSDAYLNGRINIQSLERLSCLSKLEEIYLDENDFNESILSSLGKIASLKKLSLMGNKISGKVPINKGFTMSKLEELYLDYNNFTDMRFICKIPSLKKLYLRKAKLNGEINIQELGKLKNLQELYLDGSSINKSFLHKVGVMTSLNVLTMRTCGLNGSLPNQGWCELKNLQELDLGHNHLEGRLPSCLANMTTLRILNLPFNNFNGSISYTLMSSLQSLEYLSLSYNTLVDDTKSQSWTSYSQLKVLLLSSSLARRPTRTIPRFLHYQDKLQAIDLSHNNLVGKFPTWLLENNTRLEILNLRNNTFTNPFHVPYHPNPHIRKIDISNNDLGGPIPTNLGLVFPNLVHLNMSQNAFVGIIPSSLGNLVSLISLDLSSNHLSGTIPGHLGMGCLHLEYLKLSNNNLSGHLFPAKSYLTRLESLFLDHNHFSGKIPYSLSSSADLIAFDFSSNSLSGMLPRWIGNMTNLLEIVLAKNQLEGPIPIELCKVKKIIFLDLSENNLSDFIPLCFNSLNIKHVHLGKNRLSGPITSAFKNSSALVTLDLRHNRLTGNIPDWIGNLSSLSILLLKANHLQGMIPIPICLLGNLTMLDLSNNKFTGPIPHCLNKISFGPTDQKSNLGSTGGYTFGKSTYFETKTQILYETEDDDYFLNVDAQQEVEFTTKRNTYSYKAGDILNLLSGIDLSCNCLSGEIPLELGYLSNIHALNLSHNNLIGSIPTTFSNLKEIESLDLSHNKLNGSIPPQLIELNFLAVFSVADNNLSGRTPERKGQFGTFDESSYMGNPLLYGPPLPNTWNKTGLPSKDKREESGGFIDMDFFCISFGVSYTIVLLGIVAVLYINPYWRQVWFSFIEVCITKSFYFFGCDFL</sequence>
<evidence type="ECO:0000256" key="10">
    <source>
        <dbReference type="ARBA" id="ARBA00022989"/>
    </source>
</evidence>